<comment type="similarity">
    <text evidence="2">Belongs to the SF-assemblin family.</text>
</comment>
<feature type="compositionally biased region" description="Basic and acidic residues" evidence="7">
    <location>
        <begin position="302"/>
        <end position="318"/>
    </location>
</feature>
<keyword evidence="6" id="KW-0206">Cytoskeleton</keyword>
<proteinExistence type="inferred from homology"/>
<evidence type="ECO:0000256" key="3">
    <source>
        <dbReference type="ARBA" id="ARBA00022490"/>
    </source>
</evidence>
<dbReference type="OrthoDB" id="436841at2759"/>
<keyword evidence="9" id="KW-1185">Reference proteome</keyword>
<dbReference type="PANTHER" id="PTHR40412">
    <property type="entry name" value="SF-ASSEMBLIN"/>
    <property type="match status" value="1"/>
</dbReference>
<dbReference type="eggNOG" id="ENOG502QQTN">
    <property type="taxonomic scope" value="Eukaryota"/>
</dbReference>
<accession>K0S8D2</accession>
<reference evidence="8 9" key="1">
    <citation type="journal article" date="2012" name="Genome Biol.">
        <title>Genome and low-iron response of an oceanic diatom adapted to chronic iron limitation.</title>
        <authorList>
            <person name="Lommer M."/>
            <person name="Specht M."/>
            <person name="Roy A.S."/>
            <person name="Kraemer L."/>
            <person name="Andreson R."/>
            <person name="Gutowska M.A."/>
            <person name="Wolf J."/>
            <person name="Bergner S.V."/>
            <person name="Schilhabel M.B."/>
            <person name="Klostermeier U.C."/>
            <person name="Beiko R.G."/>
            <person name="Rosenstiel P."/>
            <person name="Hippler M."/>
            <person name="Laroche J."/>
        </authorList>
    </citation>
    <scope>NUCLEOTIDE SEQUENCE [LARGE SCALE GENOMIC DNA]</scope>
    <source>
        <strain evidence="8 9">CCMP1005</strain>
    </source>
</reference>
<evidence type="ECO:0008006" key="10">
    <source>
        <dbReference type="Google" id="ProtNLM"/>
    </source>
</evidence>
<organism evidence="8 9">
    <name type="scientific">Thalassiosira oceanica</name>
    <name type="common">Marine diatom</name>
    <dbReference type="NCBI Taxonomy" id="159749"/>
    <lineage>
        <taxon>Eukaryota</taxon>
        <taxon>Sar</taxon>
        <taxon>Stramenopiles</taxon>
        <taxon>Ochrophyta</taxon>
        <taxon>Bacillariophyta</taxon>
        <taxon>Coscinodiscophyceae</taxon>
        <taxon>Thalassiosirophycidae</taxon>
        <taxon>Thalassiosirales</taxon>
        <taxon>Thalassiosiraceae</taxon>
        <taxon>Thalassiosira</taxon>
    </lineage>
</organism>
<evidence type="ECO:0000256" key="4">
    <source>
        <dbReference type="ARBA" id="ARBA00022701"/>
    </source>
</evidence>
<comment type="subcellular location">
    <subcellularLocation>
        <location evidence="1">Cytoplasm</location>
        <location evidence="1">Cytoskeleton</location>
    </subcellularLocation>
</comment>
<dbReference type="GO" id="GO:0005874">
    <property type="term" value="C:microtubule"/>
    <property type="evidence" value="ECO:0007669"/>
    <property type="project" value="UniProtKB-KW"/>
</dbReference>
<name>K0S8D2_THAOC</name>
<dbReference type="AlphaFoldDB" id="K0S8D2"/>
<evidence type="ECO:0000256" key="7">
    <source>
        <dbReference type="SAM" id="MobiDB-lite"/>
    </source>
</evidence>
<evidence type="ECO:0000256" key="6">
    <source>
        <dbReference type="ARBA" id="ARBA00023212"/>
    </source>
</evidence>
<keyword evidence="3" id="KW-0963">Cytoplasm</keyword>
<dbReference type="PRINTS" id="PR01799">
    <property type="entry name" value="SFASSEMBLIN"/>
</dbReference>
<gene>
    <name evidence="8" type="ORF">THAOC_22869</name>
</gene>
<feature type="region of interest" description="Disordered" evidence="7">
    <location>
        <begin position="288"/>
        <end position="318"/>
    </location>
</feature>
<keyword evidence="5" id="KW-0175">Coiled coil</keyword>
<dbReference type="Pfam" id="PF06705">
    <property type="entry name" value="SF-assemblin"/>
    <property type="match status" value="1"/>
</dbReference>
<evidence type="ECO:0000256" key="1">
    <source>
        <dbReference type="ARBA" id="ARBA00004245"/>
    </source>
</evidence>
<evidence type="ECO:0000256" key="5">
    <source>
        <dbReference type="ARBA" id="ARBA00023054"/>
    </source>
</evidence>
<dbReference type="GO" id="GO:0005200">
    <property type="term" value="F:structural constituent of cytoskeleton"/>
    <property type="evidence" value="ECO:0007669"/>
    <property type="project" value="InterPro"/>
</dbReference>
<dbReference type="Proteomes" id="UP000266841">
    <property type="component" value="Unassembled WGS sequence"/>
</dbReference>
<dbReference type="EMBL" id="AGNL01029404">
    <property type="protein sequence ID" value="EJK57126.1"/>
    <property type="molecule type" value="Genomic_DNA"/>
</dbReference>
<dbReference type="OMA" id="RERAECH"/>
<evidence type="ECO:0000313" key="9">
    <source>
        <dbReference type="Proteomes" id="UP000266841"/>
    </source>
</evidence>
<keyword evidence="4" id="KW-0493">Microtubule</keyword>
<dbReference type="InterPro" id="IPR008374">
    <property type="entry name" value="SF_assemblin/giardin_b"/>
</dbReference>
<sequence length="367" mass="42027">MARAARAGDAIKAGNAKRPKEATKRQASVATNHHQPCSGAAGWTIFRREHRVWQIVAGLVEYRNRAFRSDWFDCGIRESFTAPMQAPRRPAIESENLMTATPIVVETLDDQVESRHDPEPSPARKHKLTSLVLGDGGFETMMRQRTQMRKEKEEHSLAQVMFKLTQAEKALAMESQRRIQSTHAIQKSCTERIQEMEANFERILKERSLRMEERLVSVQEKLETLAARFEADAKISGEIEARGKELVGMVNAFQTELSVERNDRMLREGRIMQQMEDSNSSIVASIEKETTARESVSQDLQSRIDDNERQRSQSELDLRTRMQNELTDLQGMIDAEKQERHSEDEEIILALNRYTEQLQNSLSVISS</sequence>
<dbReference type="PANTHER" id="PTHR40412:SF1">
    <property type="entry name" value="SF-ASSEMBLIN"/>
    <property type="match status" value="1"/>
</dbReference>
<feature type="compositionally biased region" description="Polar residues" evidence="7">
    <location>
        <begin position="25"/>
        <end position="35"/>
    </location>
</feature>
<comment type="caution">
    <text evidence="8">The sequence shown here is derived from an EMBL/GenBank/DDBJ whole genome shotgun (WGS) entry which is preliminary data.</text>
</comment>
<protein>
    <recommendedName>
        <fullName evidence="10">SF-assemblin</fullName>
    </recommendedName>
</protein>
<feature type="region of interest" description="Disordered" evidence="7">
    <location>
        <begin position="1"/>
        <end position="35"/>
    </location>
</feature>
<evidence type="ECO:0000313" key="8">
    <source>
        <dbReference type="EMBL" id="EJK57126.1"/>
    </source>
</evidence>
<evidence type="ECO:0000256" key="2">
    <source>
        <dbReference type="ARBA" id="ARBA00005678"/>
    </source>
</evidence>
<feature type="compositionally biased region" description="Low complexity" evidence="7">
    <location>
        <begin position="1"/>
        <end position="16"/>
    </location>
</feature>